<dbReference type="InterPro" id="IPR014030">
    <property type="entry name" value="Ketoacyl_synth_N"/>
</dbReference>
<name>E6QWE1_9ZZZZ</name>
<dbReference type="EMBL" id="CABR01000151">
    <property type="protein sequence ID" value="CBI11564.1"/>
    <property type="molecule type" value="Genomic_DNA"/>
</dbReference>
<dbReference type="AlphaFoldDB" id="E6QWE1"/>
<sequence>MNMPTLTAYINGIGLLGPGLTGWRDSLPLLAGQQPYLSQVTVLPSPILLPVAERRRSVAIAKLTLATGLEATTSACLNPTTLPCVYASSGGDGQNCHEICETLASEDRQISPTRFHNSVHNAAAGYWSIATGAMTPISVLCAYDASFGAGLLEALTQVMVEDAITLLIACDSPYPEPLHHARPLADNFSIALVLSPAASAHSLAKISVGLTTDAAHTLDDPALEQLRLNIPSARSLPLLCALAQGKNGRVVLDYFDHLRIAVDITLC</sequence>
<reference evidence="2" key="1">
    <citation type="submission" date="2009-10" db="EMBL/GenBank/DDBJ databases">
        <title>Diversity of trophic interactions inside an arsenic-rich microbial ecosystem.</title>
        <authorList>
            <person name="Bertin P.N."/>
            <person name="Heinrich-Salmeron A."/>
            <person name="Pelletier E."/>
            <person name="Goulhen-Chollet F."/>
            <person name="Arsene-Ploetze F."/>
            <person name="Gallien S."/>
            <person name="Calteau A."/>
            <person name="Vallenet D."/>
            <person name="Casiot C."/>
            <person name="Chane-Woon-Ming B."/>
            <person name="Giloteaux L."/>
            <person name="Barakat M."/>
            <person name="Bonnefoy V."/>
            <person name="Bruneel O."/>
            <person name="Chandler M."/>
            <person name="Cleiss J."/>
            <person name="Duran R."/>
            <person name="Elbaz-Poulichet F."/>
            <person name="Fonknechten N."/>
            <person name="Lauga B."/>
            <person name="Mornico D."/>
            <person name="Ortet P."/>
            <person name="Schaeffer C."/>
            <person name="Siguier P."/>
            <person name="Alexander Thil Smith A."/>
            <person name="Van Dorsselaer A."/>
            <person name="Weissenbach J."/>
            <person name="Medigue C."/>
            <person name="Le Paslier D."/>
        </authorList>
    </citation>
    <scope>NUCLEOTIDE SEQUENCE</scope>
</reference>
<organism evidence="2">
    <name type="scientific">mine drainage metagenome</name>
    <dbReference type="NCBI Taxonomy" id="410659"/>
    <lineage>
        <taxon>unclassified sequences</taxon>
        <taxon>metagenomes</taxon>
        <taxon>ecological metagenomes</taxon>
    </lineage>
</organism>
<protein>
    <recommendedName>
        <fullName evidence="1">Beta-ketoacyl synthase-like N-terminal domain-containing protein</fullName>
    </recommendedName>
</protein>
<feature type="domain" description="Beta-ketoacyl synthase-like N-terminal" evidence="1">
    <location>
        <begin position="45"/>
        <end position="211"/>
    </location>
</feature>
<evidence type="ECO:0000259" key="1">
    <source>
        <dbReference type="Pfam" id="PF13723"/>
    </source>
</evidence>
<comment type="caution">
    <text evidence="2">The sequence shown here is derived from an EMBL/GenBank/DDBJ whole genome shotgun (WGS) entry which is preliminary data.</text>
</comment>
<accession>E6QWE1</accession>
<dbReference type="InterPro" id="IPR016039">
    <property type="entry name" value="Thiolase-like"/>
</dbReference>
<evidence type="ECO:0000313" key="2">
    <source>
        <dbReference type="EMBL" id="CBI11564.1"/>
    </source>
</evidence>
<dbReference type="Pfam" id="PF13723">
    <property type="entry name" value="Ketoacyl-synt_2"/>
    <property type="match status" value="1"/>
</dbReference>
<dbReference type="GO" id="GO:0016746">
    <property type="term" value="F:acyltransferase activity"/>
    <property type="evidence" value="ECO:0007669"/>
    <property type="project" value="InterPro"/>
</dbReference>
<gene>
    <name evidence="2" type="ORF">CARN7_2398</name>
</gene>
<proteinExistence type="predicted"/>
<dbReference type="SUPFAM" id="SSF53901">
    <property type="entry name" value="Thiolase-like"/>
    <property type="match status" value="1"/>
</dbReference>